<dbReference type="GeneID" id="5481054"/>
<gene>
    <name evidence="1" type="ORF">SS1G_14060</name>
</gene>
<evidence type="ECO:0000313" key="1">
    <source>
        <dbReference type="EMBL" id="EDN99200.1"/>
    </source>
</evidence>
<dbReference type="EMBL" id="CH476649">
    <property type="protein sequence ID" value="EDN99200.1"/>
    <property type="molecule type" value="Genomic_DNA"/>
</dbReference>
<dbReference type="Proteomes" id="UP000001312">
    <property type="component" value="Unassembled WGS sequence"/>
</dbReference>
<dbReference type="KEGG" id="ssl:SS1G_14060"/>
<keyword evidence="2" id="KW-1185">Reference proteome</keyword>
<proteinExistence type="predicted"/>
<organism evidence="1 2">
    <name type="scientific">Sclerotinia sclerotiorum (strain ATCC 18683 / 1980 / Ss-1)</name>
    <name type="common">White mold</name>
    <name type="synonym">Whetzelinia sclerotiorum</name>
    <dbReference type="NCBI Taxonomy" id="665079"/>
    <lineage>
        <taxon>Eukaryota</taxon>
        <taxon>Fungi</taxon>
        <taxon>Dikarya</taxon>
        <taxon>Ascomycota</taxon>
        <taxon>Pezizomycotina</taxon>
        <taxon>Leotiomycetes</taxon>
        <taxon>Helotiales</taxon>
        <taxon>Sclerotiniaceae</taxon>
        <taxon>Sclerotinia</taxon>
    </lineage>
</organism>
<evidence type="ECO:0000313" key="2">
    <source>
        <dbReference type="Proteomes" id="UP000001312"/>
    </source>
</evidence>
<dbReference type="RefSeq" id="XP_001584963.1">
    <property type="nucleotide sequence ID" value="XM_001584913.1"/>
</dbReference>
<protein>
    <submittedName>
        <fullName evidence="1">Uncharacterized protein</fullName>
    </submittedName>
</protein>
<reference evidence="2" key="1">
    <citation type="journal article" date="2011" name="PLoS Genet.">
        <title>Genomic analysis of the necrotrophic fungal pathogens Sclerotinia sclerotiorum and Botrytis cinerea.</title>
        <authorList>
            <person name="Amselem J."/>
            <person name="Cuomo C.A."/>
            <person name="van Kan J.A."/>
            <person name="Viaud M."/>
            <person name="Benito E.P."/>
            <person name="Couloux A."/>
            <person name="Coutinho P.M."/>
            <person name="de Vries R.P."/>
            <person name="Dyer P.S."/>
            <person name="Fillinger S."/>
            <person name="Fournier E."/>
            <person name="Gout L."/>
            <person name="Hahn M."/>
            <person name="Kohn L."/>
            <person name="Lapalu N."/>
            <person name="Plummer K.M."/>
            <person name="Pradier J.M."/>
            <person name="Quevillon E."/>
            <person name="Sharon A."/>
            <person name="Simon A."/>
            <person name="ten Have A."/>
            <person name="Tudzynski B."/>
            <person name="Tudzynski P."/>
            <person name="Wincker P."/>
            <person name="Andrew M."/>
            <person name="Anthouard V."/>
            <person name="Beever R.E."/>
            <person name="Beffa R."/>
            <person name="Benoit I."/>
            <person name="Bouzid O."/>
            <person name="Brault B."/>
            <person name="Chen Z."/>
            <person name="Choquer M."/>
            <person name="Collemare J."/>
            <person name="Cotton P."/>
            <person name="Danchin E.G."/>
            <person name="Da Silva C."/>
            <person name="Gautier A."/>
            <person name="Giraud C."/>
            <person name="Giraud T."/>
            <person name="Gonzalez C."/>
            <person name="Grossetete S."/>
            <person name="Guldener U."/>
            <person name="Henrissat B."/>
            <person name="Howlett B.J."/>
            <person name="Kodira C."/>
            <person name="Kretschmer M."/>
            <person name="Lappartient A."/>
            <person name="Leroch M."/>
            <person name="Levis C."/>
            <person name="Mauceli E."/>
            <person name="Neuveglise C."/>
            <person name="Oeser B."/>
            <person name="Pearson M."/>
            <person name="Poulain J."/>
            <person name="Poussereau N."/>
            <person name="Quesneville H."/>
            <person name="Rascle C."/>
            <person name="Schumacher J."/>
            <person name="Segurens B."/>
            <person name="Sexton A."/>
            <person name="Silva E."/>
            <person name="Sirven C."/>
            <person name="Soanes D.M."/>
            <person name="Talbot N.J."/>
            <person name="Templeton M."/>
            <person name="Yandava C."/>
            <person name="Yarden O."/>
            <person name="Zeng Q."/>
            <person name="Rollins J.A."/>
            <person name="Lebrun M.H."/>
            <person name="Dickman M."/>
        </authorList>
    </citation>
    <scope>NUCLEOTIDE SEQUENCE [LARGE SCALE GENOMIC DNA]</scope>
    <source>
        <strain evidence="2">ATCC 18683 / 1980 / Ss-1</strain>
    </source>
</reference>
<sequence length="37" mass="4080">MEMRQRLNTGKGFNALDLYIIASLQSIVVVQEGIASL</sequence>
<name>A7F8X9_SCLS1</name>
<dbReference type="HOGENOM" id="CLU_3351377_0_0_1"/>
<accession>A7F8X9</accession>
<dbReference type="InParanoid" id="A7F8X9"/>
<dbReference type="AlphaFoldDB" id="A7F8X9"/>